<dbReference type="SUPFAM" id="SSF51556">
    <property type="entry name" value="Metallo-dependent hydrolases"/>
    <property type="match status" value="1"/>
</dbReference>
<evidence type="ECO:0000259" key="6">
    <source>
        <dbReference type="Pfam" id="PF00962"/>
    </source>
</evidence>
<dbReference type="InterPro" id="IPR032466">
    <property type="entry name" value="Metal_Hydrolase"/>
</dbReference>
<dbReference type="Proteomes" id="UP000241158">
    <property type="component" value="Unassembled WGS sequence"/>
</dbReference>
<comment type="cofactor">
    <cofactor evidence="1">
        <name>Zn(2+)</name>
        <dbReference type="ChEBI" id="CHEBI:29105"/>
    </cofactor>
</comment>
<comment type="caution">
    <text evidence="7">The sequence shown here is derived from an EMBL/GenBank/DDBJ whole genome shotgun (WGS) entry which is preliminary data.</text>
</comment>
<keyword evidence="5" id="KW-0862">Zinc</keyword>
<evidence type="ECO:0000313" key="7">
    <source>
        <dbReference type="EMBL" id="PSH59705.1"/>
    </source>
</evidence>
<dbReference type="InterPro" id="IPR006330">
    <property type="entry name" value="Ado/ade_deaminase"/>
</dbReference>
<comment type="similarity">
    <text evidence="2">Belongs to the metallo-dependent hydrolases superfamily. Adenosine and AMP deaminases family.</text>
</comment>
<sequence>MVLKAELHCHIEGAASPRLVEQKAAKYGADVSGFIRNGRYVWNDFTSFLQAYDRASMLFRAQEDYAELAEEYLMSLGRQGAIYSEFFISTDHALGAGLDPSAYIEGLAEGIRRAKAATGIECRMIATGLRHRGPEAVTAAARYIAAHPHPLITGFGMAGDERMYHSEDFATAFDIARDSGLGITVHAGELAGWESVADALDALKPARIGHGVRAVENPDLVKRLADAQIVLECCPGSNISLGVYKNFGSHPFAALARAGVPVTLNSDDPPFFHTDIQQEYDIAATHFGYDDRMLSDVTATALKAAFIDEGTRYALLRRLYQDKTVCAIDEFFAGSASNS</sequence>
<accession>A0A2P7AZQ5</accession>
<dbReference type="PANTHER" id="PTHR43114">
    <property type="entry name" value="ADENINE DEAMINASE"/>
    <property type="match status" value="1"/>
</dbReference>
<feature type="domain" description="Adenosine deaminase" evidence="6">
    <location>
        <begin position="4"/>
        <end position="320"/>
    </location>
</feature>
<evidence type="ECO:0000256" key="5">
    <source>
        <dbReference type="ARBA" id="ARBA00022833"/>
    </source>
</evidence>
<dbReference type="OrthoDB" id="105475at2"/>
<keyword evidence="8" id="KW-1185">Reference proteome</keyword>
<dbReference type="Pfam" id="PF00962">
    <property type="entry name" value="A_deaminase"/>
    <property type="match status" value="1"/>
</dbReference>
<evidence type="ECO:0000313" key="8">
    <source>
        <dbReference type="Proteomes" id="UP000241158"/>
    </source>
</evidence>
<protein>
    <submittedName>
        <fullName evidence="7">Adenosine deaminase</fullName>
    </submittedName>
</protein>
<dbReference type="GO" id="GO:0016814">
    <property type="term" value="F:hydrolase activity, acting on carbon-nitrogen (but not peptide) bonds, in cyclic amidines"/>
    <property type="evidence" value="ECO:0007669"/>
    <property type="project" value="UniProtKB-ARBA"/>
</dbReference>
<name>A0A2P7AZQ5_9HYPH</name>
<dbReference type="InterPro" id="IPR001365">
    <property type="entry name" value="A_deaminase_dom"/>
</dbReference>
<dbReference type="GO" id="GO:0019239">
    <property type="term" value="F:deaminase activity"/>
    <property type="evidence" value="ECO:0007669"/>
    <property type="project" value="InterPro"/>
</dbReference>
<evidence type="ECO:0000256" key="3">
    <source>
        <dbReference type="ARBA" id="ARBA00022723"/>
    </source>
</evidence>
<dbReference type="EMBL" id="PGGN01000001">
    <property type="protein sequence ID" value="PSH59705.1"/>
    <property type="molecule type" value="Genomic_DNA"/>
</dbReference>
<keyword evidence="4" id="KW-0378">Hydrolase</keyword>
<proteinExistence type="inferred from homology"/>
<evidence type="ECO:0000256" key="2">
    <source>
        <dbReference type="ARBA" id="ARBA00006676"/>
    </source>
</evidence>
<dbReference type="AlphaFoldDB" id="A0A2P7AZQ5"/>
<evidence type="ECO:0000256" key="4">
    <source>
        <dbReference type="ARBA" id="ARBA00022801"/>
    </source>
</evidence>
<keyword evidence="3" id="KW-0479">Metal-binding</keyword>
<dbReference type="NCBIfam" id="NF006848">
    <property type="entry name" value="PRK09358.1-3"/>
    <property type="match status" value="1"/>
</dbReference>
<gene>
    <name evidence="7" type="ORF">CU100_02755</name>
</gene>
<evidence type="ECO:0000256" key="1">
    <source>
        <dbReference type="ARBA" id="ARBA00001947"/>
    </source>
</evidence>
<reference evidence="8" key="1">
    <citation type="submission" date="2017-11" db="EMBL/GenBank/DDBJ databases">
        <authorList>
            <person name="Kuznetsova I."/>
            <person name="Sazanova A."/>
            <person name="Chirak E."/>
            <person name="Safronova V."/>
            <person name="Willems A."/>
        </authorList>
    </citation>
    <scope>NUCLEOTIDE SEQUENCE [LARGE SCALE GENOMIC DNA]</scope>
    <source>
        <strain evidence="8">PEPV15</strain>
    </source>
</reference>
<dbReference type="PANTHER" id="PTHR43114:SF6">
    <property type="entry name" value="ADENINE DEAMINASE"/>
    <property type="match status" value="1"/>
</dbReference>
<dbReference type="RefSeq" id="WP_106715010.1">
    <property type="nucleotide sequence ID" value="NZ_JACHXT010000002.1"/>
</dbReference>
<dbReference type="NCBIfam" id="TIGR01430">
    <property type="entry name" value="aden_deam"/>
    <property type="match status" value="1"/>
</dbReference>
<dbReference type="GO" id="GO:0046872">
    <property type="term" value="F:metal ion binding"/>
    <property type="evidence" value="ECO:0007669"/>
    <property type="project" value="UniProtKB-KW"/>
</dbReference>
<dbReference type="Gene3D" id="3.20.20.140">
    <property type="entry name" value="Metal-dependent hydrolases"/>
    <property type="match status" value="1"/>
</dbReference>
<organism evidence="7 8">
    <name type="scientific">Phyllobacterium endophyticum</name>
    <dbReference type="NCBI Taxonomy" id="1149773"/>
    <lineage>
        <taxon>Bacteria</taxon>
        <taxon>Pseudomonadati</taxon>
        <taxon>Pseudomonadota</taxon>
        <taxon>Alphaproteobacteria</taxon>
        <taxon>Hyphomicrobiales</taxon>
        <taxon>Phyllobacteriaceae</taxon>
        <taxon>Phyllobacterium</taxon>
    </lineage>
</organism>